<dbReference type="CDD" id="cd00077">
    <property type="entry name" value="HDc"/>
    <property type="match status" value="1"/>
</dbReference>
<protein>
    <submittedName>
        <fullName evidence="3">AAA family ATPase</fullName>
    </submittedName>
</protein>
<dbReference type="InterPro" id="IPR050124">
    <property type="entry name" value="tRNA_CCA-adding_enzyme"/>
</dbReference>
<dbReference type="SUPFAM" id="SSF52540">
    <property type="entry name" value="P-loop containing nucleoside triphosphate hydrolases"/>
    <property type="match status" value="1"/>
</dbReference>
<evidence type="ECO:0000259" key="2">
    <source>
        <dbReference type="SMART" id="SM00471"/>
    </source>
</evidence>
<reference evidence="3" key="1">
    <citation type="submission" date="2023-03" db="EMBL/GenBank/DDBJ databases">
        <title>Chitinimonas shenzhenensis gen. nov., sp. nov., a novel member of family Burkholderiaceae isolated from activated sludge collected in Shen Zhen, China.</title>
        <authorList>
            <person name="Wang X."/>
        </authorList>
    </citation>
    <scope>NUCLEOTIDE SEQUENCE</scope>
    <source>
        <strain evidence="3">DQS-5</strain>
    </source>
</reference>
<dbReference type="PANTHER" id="PTHR47545:SF1">
    <property type="entry name" value="MULTIFUNCTIONAL CCA PROTEIN"/>
    <property type="match status" value="1"/>
</dbReference>
<dbReference type="Gene3D" id="3.40.50.300">
    <property type="entry name" value="P-loop containing nucleotide triphosphate hydrolases"/>
    <property type="match status" value="1"/>
</dbReference>
<dbReference type="InterPro" id="IPR003607">
    <property type="entry name" value="HD/PDEase_dom"/>
</dbReference>
<keyword evidence="1" id="KW-0547">Nucleotide-binding</keyword>
<evidence type="ECO:0000313" key="3">
    <source>
        <dbReference type="EMBL" id="MDK2125891.1"/>
    </source>
</evidence>
<organism evidence="3 4">
    <name type="scientific">Parachitinimonas caeni</name>
    <dbReference type="NCBI Taxonomy" id="3031301"/>
    <lineage>
        <taxon>Bacteria</taxon>
        <taxon>Pseudomonadati</taxon>
        <taxon>Pseudomonadota</taxon>
        <taxon>Betaproteobacteria</taxon>
        <taxon>Neisseriales</taxon>
        <taxon>Chitinibacteraceae</taxon>
        <taxon>Parachitinimonas</taxon>
    </lineage>
</organism>
<sequence>MNYSNTLPLLLTPENLASLNHPLPLRGPDYAGLQRLVPGAGQSVDWQRILQQLPCLNALQRTPQDPHYHAEGDVWTHTQMVVEAMQDLEDYRQADASRQFVLFFAALLHDIAKPATTRVDPVSGRIGQPGHSARGAVDARVLLWRSGVPFDLRESICRLIAVHQLPFYALRGNRNGDSAEFIVRKLSHEVDLIELAALAEADMRGRHCPDAAEILVDIELFRELAKEEGCYGQPRAFADAFTRQRYFNGDDVHPDYVYHCDPGSTVTVLCGLPATGKSSWIAQQCADLPCVGFDDARAALKLRHGENDGMAAHFAIDQAKAYLRRKQAFVWNATHLSRQMRSKTLDLLFAYGASVEVVYLEASEAEIMRRNRNRDTTLTNAGIERMLHRWEVVLPSEAHRVRYLIQS</sequence>
<dbReference type="EMBL" id="JARRAF010000026">
    <property type="protein sequence ID" value="MDK2125891.1"/>
    <property type="molecule type" value="Genomic_DNA"/>
</dbReference>
<name>A0ABT7E0S4_9NEIS</name>
<dbReference type="SMART" id="SM00471">
    <property type="entry name" value="HDc"/>
    <property type="match status" value="1"/>
</dbReference>
<dbReference type="Pfam" id="PF13671">
    <property type="entry name" value="AAA_33"/>
    <property type="match status" value="1"/>
</dbReference>
<feature type="domain" description="HD/PDEase" evidence="2">
    <location>
        <begin position="70"/>
        <end position="216"/>
    </location>
</feature>
<accession>A0ABT7E0S4</accession>
<dbReference type="InterPro" id="IPR006674">
    <property type="entry name" value="HD_domain"/>
</dbReference>
<evidence type="ECO:0000256" key="1">
    <source>
        <dbReference type="ARBA" id="ARBA00022741"/>
    </source>
</evidence>
<dbReference type="RefSeq" id="WP_284102204.1">
    <property type="nucleotide sequence ID" value="NZ_JARRAF010000026.1"/>
</dbReference>
<dbReference type="InterPro" id="IPR027417">
    <property type="entry name" value="P-loop_NTPase"/>
</dbReference>
<dbReference type="Pfam" id="PF01966">
    <property type="entry name" value="HD"/>
    <property type="match status" value="1"/>
</dbReference>
<keyword evidence="4" id="KW-1185">Reference proteome</keyword>
<dbReference type="Proteomes" id="UP001172778">
    <property type="component" value="Unassembled WGS sequence"/>
</dbReference>
<proteinExistence type="predicted"/>
<dbReference type="PANTHER" id="PTHR47545">
    <property type="entry name" value="MULTIFUNCTIONAL CCA PROTEIN"/>
    <property type="match status" value="1"/>
</dbReference>
<dbReference type="Gene3D" id="1.10.3090.10">
    <property type="entry name" value="cca-adding enzyme, domain 2"/>
    <property type="match status" value="1"/>
</dbReference>
<gene>
    <name evidence="3" type="ORF">PZA18_17700</name>
</gene>
<evidence type="ECO:0000313" key="4">
    <source>
        <dbReference type="Proteomes" id="UP001172778"/>
    </source>
</evidence>
<dbReference type="SUPFAM" id="SSF109604">
    <property type="entry name" value="HD-domain/PDEase-like"/>
    <property type="match status" value="1"/>
</dbReference>
<comment type="caution">
    <text evidence="3">The sequence shown here is derived from an EMBL/GenBank/DDBJ whole genome shotgun (WGS) entry which is preliminary data.</text>
</comment>